<evidence type="ECO:0000313" key="5">
    <source>
        <dbReference type="EMBL" id="OGN34439.1"/>
    </source>
</evidence>
<feature type="domain" description="HTH cro/C1-type" evidence="4">
    <location>
        <begin position="8"/>
        <end position="63"/>
    </location>
</feature>
<evidence type="ECO:0000256" key="3">
    <source>
        <dbReference type="ARBA" id="ARBA00023163"/>
    </source>
</evidence>
<keyword evidence="1" id="KW-0805">Transcription regulation</keyword>
<keyword evidence="2" id="KW-0238">DNA-binding</keyword>
<dbReference type="PANTHER" id="PTHR46797:SF23">
    <property type="entry name" value="HTH-TYPE TRANSCRIPTIONAL REGULATOR SUTR"/>
    <property type="match status" value="1"/>
</dbReference>
<dbReference type="InterPro" id="IPR001387">
    <property type="entry name" value="Cro/C1-type_HTH"/>
</dbReference>
<reference evidence="5 6" key="1">
    <citation type="journal article" date="2016" name="Nat. Commun.">
        <title>Thousands of microbial genomes shed light on interconnected biogeochemical processes in an aquifer system.</title>
        <authorList>
            <person name="Anantharaman K."/>
            <person name="Brown C.T."/>
            <person name="Hug L.A."/>
            <person name="Sharon I."/>
            <person name="Castelle C.J."/>
            <person name="Probst A.J."/>
            <person name="Thomas B.C."/>
            <person name="Singh A."/>
            <person name="Wilkins M.J."/>
            <person name="Karaoz U."/>
            <person name="Brodie E.L."/>
            <person name="Williams K.H."/>
            <person name="Hubbard S.S."/>
            <person name="Banfield J.F."/>
        </authorList>
    </citation>
    <scope>NUCLEOTIDE SEQUENCE [LARGE SCALE GENOMIC DNA]</scope>
</reference>
<organism evidence="5 6">
    <name type="scientific">Candidatus Yanofskybacteria bacterium RIFCSPLOWO2_12_FULL_43_11b</name>
    <dbReference type="NCBI Taxonomy" id="1802710"/>
    <lineage>
        <taxon>Bacteria</taxon>
        <taxon>Candidatus Yanofskyibacteriota</taxon>
    </lineage>
</organism>
<dbReference type="PROSITE" id="PS50943">
    <property type="entry name" value="HTH_CROC1"/>
    <property type="match status" value="1"/>
</dbReference>
<comment type="caution">
    <text evidence="5">The sequence shown here is derived from an EMBL/GenBank/DDBJ whole genome shotgun (WGS) entry which is preliminary data.</text>
</comment>
<dbReference type="GO" id="GO:0003700">
    <property type="term" value="F:DNA-binding transcription factor activity"/>
    <property type="evidence" value="ECO:0007669"/>
    <property type="project" value="TreeGrafter"/>
</dbReference>
<dbReference type="Proteomes" id="UP000177745">
    <property type="component" value="Unassembled WGS sequence"/>
</dbReference>
<protein>
    <recommendedName>
        <fullName evidence="4">HTH cro/C1-type domain-containing protein</fullName>
    </recommendedName>
</protein>
<dbReference type="CDD" id="cd00093">
    <property type="entry name" value="HTH_XRE"/>
    <property type="match status" value="1"/>
</dbReference>
<dbReference type="EMBL" id="MGKY01000001">
    <property type="protein sequence ID" value="OGN34439.1"/>
    <property type="molecule type" value="Genomic_DNA"/>
</dbReference>
<dbReference type="PANTHER" id="PTHR46797">
    <property type="entry name" value="HTH-TYPE TRANSCRIPTIONAL REGULATOR"/>
    <property type="match status" value="1"/>
</dbReference>
<dbReference type="GO" id="GO:0005829">
    <property type="term" value="C:cytosol"/>
    <property type="evidence" value="ECO:0007669"/>
    <property type="project" value="TreeGrafter"/>
</dbReference>
<dbReference type="InterPro" id="IPR050807">
    <property type="entry name" value="TransReg_Diox_bact_type"/>
</dbReference>
<evidence type="ECO:0000259" key="4">
    <source>
        <dbReference type="PROSITE" id="PS50943"/>
    </source>
</evidence>
<keyword evidence="3" id="KW-0804">Transcription</keyword>
<accession>A0A1F8HBV1</accession>
<dbReference type="AlphaFoldDB" id="A0A1F8HBV1"/>
<dbReference type="SUPFAM" id="SSF47413">
    <property type="entry name" value="lambda repressor-like DNA-binding domains"/>
    <property type="match status" value="1"/>
</dbReference>
<name>A0A1F8HBV1_9BACT</name>
<evidence type="ECO:0000256" key="2">
    <source>
        <dbReference type="ARBA" id="ARBA00023125"/>
    </source>
</evidence>
<sequence>MSTIGKNIKRYRQDKGLSQDKLSKLADLSLNTVVKIELDESPNPTIETIQRIAKALDVSVDDLLKK</sequence>
<dbReference type="Pfam" id="PF01381">
    <property type="entry name" value="HTH_3"/>
    <property type="match status" value="1"/>
</dbReference>
<dbReference type="InterPro" id="IPR010982">
    <property type="entry name" value="Lambda_DNA-bd_dom_sf"/>
</dbReference>
<evidence type="ECO:0000256" key="1">
    <source>
        <dbReference type="ARBA" id="ARBA00023015"/>
    </source>
</evidence>
<evidence type="ECO:0000313" key="6">
    <source>
        <dbReference type="Proteomes" id="UP000177745"/>
    </source>
</evidence>
<dbReference type="SMART" id="SM00530">
    <property type="entry name" value="HTH_XRE"/>
    <property type="match status" value="1"/>
</dbReference>
<dbReference type="GO" id="GO:0003677">
    <property type="term" value="F:DNA binding"/>
    <property type="evidence" value="ECO:0007669"/>
    <property type="project" value="UniProtKB-KW"/>
</dbReference>
<proteinExistence type="predicted"/>
<gene>
    <name evidence="5" type="ORF">A3G51_03585</name>
</gene>
<dbReference type="Gene3D" id="1.10.260.40">
    <property type="entry name" value="lambda repressor-like DNA-binding domains"/>
    <property type="match status" value="1"/>
</dbReference>